<dbReference type="Proteomes" id="UP000198995">
    <property type="component" value="Unassembled WGS sequence"/>
</dbReference>
<dbReference type="AlphaFoldDB" id="A0A1G6XDZ6"/>
<dbReference type="RefSeq" id="WP_159428011.1">
    <property type="nucleotide sequence ID" value="NZ_FNAF01000006.1"/>
</dbReference>
<organism evidence="2 3">
    <name type="scientific">Peptococcus niger</name>
    <dbReference type="NCBI Taxonomy" id="2741"/>
    <lineage>
        <taxon>Bacteria</taxon>
        <taxon>Bacillati</taxon>
        <taxon>Bacillota</taxon>
        <taxon>Clostridia</taxon>
        <taxon>Eubacteriales</taxon>
        <taxon>Peptococcaceae</taxon>
        <taxon>Peptococcus</taxon>
    </lineage>
</organism>
<gene>
    <name evidence="2" type="ORF">SAMN04489866_106106</name>
</gene>
<evidence type="ECO:0000313" key="2">
    <source>
        <dbReference type="EMBL" id="SDD75466.1"/>
    </source>
</evidence>
<name>A0A1G6XDZ6_PEPNI</name>
<evidence type="ECO:0000256" key="1">
    <source>
        <dbReference type="SAM" id="MobiDB-lite"/>
    </source>
</evidence>
<dbReference type="EMBL" id="FNAF01000006">
    <property type="protein sequence ID" value="SDD75466.1"/>
    <property type="molecule type" value="Genomic_DNA"/>
</dbReference>
<evidence type="ECO:0000313" key="3">
    <source>
        <dbReference type="Proteomes" id="UP000198995"/>
    </source>
</evidence>
<protein>
    <submittedName>
        <fullName evidence="2">Uncharacterized protein</fullName>
    </submittedName>
</protein>
<keyword evidence="3" id="KW-1185">Reference proteome</keyword>
<accession>A0A1G6XDZ6</accession>
<feature type="region of interest" description="Disordered" evidence="1">
    <location>
        <begin position="1"/>
        <end position="21"/>
    </location>
</feature>
<dbReference type="STRING" id="2741.SAMN04489866_106106"/>
<reference evidence="2 3" key="1">
    <citation type="submission" date="2016-10" db="EMBL/GenBank/DDBJ databases">
        <authorList>
            <person name="de Groot N.N."/>
        </authorList>
    </citation>
    <scope>NUCLEOTIDE SEQUENCE [LARGE SCALE GENOMIC DNA]</scope>
    <source>
        <strain evidence="2 3">DSM 20475</strain>
    </source>
</reference>
<proteinExistence type="predicted"/>
<sequence>MDDQTSGEHQPACSADEGDEMTCAEDVRRGLLNFFAALEAEPAAQGATEEPAAPDED</sequence>